<dbReference type="Gene3D" id="1.20.120.450">
    <property type="entry name" value="dinb family like domain"/>
    <property type="match status" value="1"/>
</dbReference>
<dbReference type="Proteomes" id="UP001501207">
    <property type="component" value="Unassembled WGS sequence"/>
</dbReference>
<organism evidence="1 2">
    <name type="scientific">Compostibacter hankyongensis</name>
    <dbReference type="NCBI Taxonomy" id="1007089"/>
    <lineage>
        <taxon>Bacteria</taxon>
        <taxon>Pseudomonadati</taxon>
        <taxon>Bacteroidota</taxon>
        <taxon>Chitinophagia</taxon>
        <taxon>Chitinophagales</taxon>
        <taxon>Chitinophagaceae</taxon>
        <taxon>Compostibacter</taxon>
    </lineage>
</organism>
<comment type="caution">
    <text evidence="1">The sequence shown here is derived from an EMBL/GenBank/DDBJ whole genome shotgun (WGS) entry which is preliminary data.</text>
</comment>
<dbReference type="SUPFAM" id="SSF109854">
    <property type="entry name" value="DinB/YfiT-like putative metalloenzymes"/>
    <property type="match status" value="1"/>
</dbReference>
<evidence type="ECO:0000313" key="2">
    <source>
        <dbReference type="Proteomes" id="UP001501207"/>
    </source>
</evidence>
<dbReference type="InterPro" id="IPR034660">
    <property type="entry name" value="DinB/YfiT-like"/>
</dbReference>
<protein>
    <recommendedName>
        <fullName evidence="3">DinB family protein</fullName>
    </recommendedName>
</protein>
<dbReference type="EMBL" id="BAABFN010000022">
    <property type="protein sequence ID" value="GAA4319950.1"/>
    <property type="molecule type" value="Genomic_DNA"/>
</dbReference>
<keyword evidence="2" id="KW-1185">Reference proteome</keyword>
<dbReference type="RefSeq" id="WP_344981585.1">
    <property type="nucleotide sequence ID" value="NZ_BAABFN010000022.1"/>
</dbReference>
<accession>A0ABP8G996</accession>
<gene>
    <name evidence="1" type="ORF">GCM10023143_33780</name>
</gene>
<sequence>MDQPVSKSLEIIIPAFRMHTQMFDNILAGVETKDVLKRIEGRTNHIVWMAGNLVNCRYWLAGILGIAETDPNSSFFENARALDEKLDYPSLDVLKKEWHTISPKLYKRLLSISEEELHEPYAFGMKVEFVTENKLNMVGMATDRVGYLFGQLGLMRRILGYEGVRYDINEKLNY</sequence>
<evidence type="ECO:0000313" key="1">
    <source>
        <dbReference type="EMBL" id="GAA4319950.1"/>
    </source>
</evidence>
<reference evidence="2" key="1">
    <citation type="journal article" date="2019" name="Int. J. Syst. Evol. Microbiol.">
        <title>The Global Catalogue of Microorganisms (GCM) 10K type strain sequencing project: providing services to taxonomists for standard genome sequencing and annotation.</title>
        <authorList>
            <consortium name="The Broad Institute Genomics Platform"/>
            <consortium name="The Broad Institute Genome Sequencing Center for Infectious Disease"/>
            <person name="Wu L."/>
            <person name="Ma J."/>
        </authorList>
    </citation>
    <scope>NUCLEOTIDE SEQUENCE [LARGE SCALE GENOMIC DNA]</scope>
    <source>
        <strain evidence="2">JCM 17664</strain>
    </source>
</reference>
<name>A0ABP8G996_9BACT</name>
<proteinExistence type="predicted"/>
<evidence type="ECO:0008006" key="3">
    <source>
        <dbReference type="Google" id="ProtNLM"/>
    </source>
</evidence>